<accession>A0A843XT28</accession>
<feature type="region of interest" description="Disordered" evidence="1">
    <location>
        <begin position="245"/>
        <end position="268"/>
    </location>
</feature>
<dbReference type="PANTHER" id="PTHR47186">
    <property type="entry name" value="LEUCINE-RICH REPEAT-CONTAINING PROTEIN 57"/>
    <property type="match status" value="1"/>
</dbReference>
<dbReference type="InterPro" id="IPR032675">
    <property type="entry name" value="LRR_dom_sf"/>
</dbReference>
<gene>
    <name evidence="2" type="ORF">Taro_056114</name>
</gene>
<dbReference type="Gene3D" id="3.80.10.10">
    <property type="entry name" value="Ribonuclease Inhibitor"/>
    <property type="match status" value="1"/>
</dbReference>
<dbReference type="Proteomes" id="UP000652761">
    <property type="component" value="Unassembled WGS sequence"/>
</dbReference>
<reference evidence="2" key="1">
    <citation type="submission" date="2017-07" db="EMBL/GenBank/DDBJ databases">
        <title>Taro Niue Genome Assembly and Annotation.</title>
        <authorList>
            <person name="Atibalentja N."/>
            <person name="Keating K."/>
            <person name="Fields C.J."/>
        </authorList>
    </citation>
    <scope>NUCLEOTIDE SEQUENCE</scope>
    <source>
        <strain evidence="2">Niue_2</strain>
        <tissue evidence="2">Leaf</tissue>
    </source>
</reference>
<evidence type="ECO:0000256" key="1">
    <source>
        <dbReference type="SAM" id="MobiDB-lite"/>
    </source>
</evidence>
<feature type="compositionally biased region" description="Polar residues" evidence="1">
    <location>
        <begin position="383"/>
        <end position="393"/>
    </location>
</feature>
<name>A0A843XT28_COLES</name>
<comment type="caution">
    <text evidence="2">The sequence shown here is derived from an EMBL/GenBank/DDBJ whole genome shotgun (WGS) entry which is preliminary data.</text>
</comment>
<dbReference type="OrthoDB" id="1938824at2759"/>
<evidence type="ECO:0000313" key="2">
    <source>
        <dbReference type="EMBL" id="MQM23054.1"/>
    </source>
</evidence>
<sequence length="530" mass="58620">MMSSEAEVALRRMSQKIIDEVKMAYQSRSDVVVRIGGWSGVARTTVLRRTVRMLSEEASFDSTTDLRIVHVDLSKGAEEYVLGPQIRRKQAAAAALGLEDFPDAKSPFWKEGAPGSGLTSLYYLVVVNLVDDSLHHISLAGLSPHRFARSAILVPALSVELAPPRRETDSLAAVDEYFLLRTLQLNSEITNPHLIRRLLKGYGKAKEVPNFTEKVVEHHFDDLSVEAALGLLRLEARDAGNKVGRRRCPEGCGNNKNGGSGSGSGSGSQWYRGRRLPIINEDTVLRCFLYSAIVQDVCNPVHAWRAEGLLGDDGFDHALEAAEPVRDLIPELVDRRMVDKNSAADGKVRVCAPLMRIAQSAASSAMMSSKEPRRSRTIVFHNAGSQSPHSQVRQQDDRESASAVEGYWTTLINALQANDRVDDHQEPLPAAPLVRLRDLYPNLRTLVLKDNDRLHEIPDEVFFPDMPSMRVLDLSGTPIQKLPSSLPCCRNLRMLSLNHCTRLESLHPTVEEGGLAHLEVLSVMGSRLPE</sequence>
<feature type="compositionally biased region" description="Gly residues" evidence="1">
    <location>
        <begin position="256"/>
        <end position="266"/>
    </location>
</feature>
<dbReference type="EMBL" id="NMUH01014848">
    <property type="protein sequence ID" value="MQM23054.1"/>
    <property type="molecule type" value="Genomic_DNA"/>
</dbReference>
<evidence type="ECO:0000313" key="3">
    <source>
        <dbReference type="Proteomes" id="UP000652761"/>
    </source>
</evidence>
<protein>
    <submittedName>
        <fullName evidence="2">Uncharacterized protein</fullName>
    </submittedName>
</protein>
<dbReference type="InterPro" id="IPR001611">
    <property type="entry name" value="Leu-rich_rpt"/>
</dbReference>
<feature type="region of interest" description="Disordered" evidence="1">
    <location>
        <begin position="381"/>
        <end position="400"/>
    </location>
</feature>
<dbReference type="Pfam" id="PF13855">
    <property type="entry name" value="LRR_8"/>
    <property type="match status" value="1"/>
</dbReference>
<dbReference type="PANTHER" id="PTHR47186:SF20">
    <property type="entry name" value="DISEASE RESISTANCE PROTEIN RPS5-LIKE"/>
    <property type="match status" value="1"/>
</dbReference>
<dbReference type="AlphaFoldDB" id="A0A843XT28"/>
<organism evidence="2 3">
    <name type="scientific">Colocasia esculenta</name>
    <name type="common">Wild taro</name>
    <name type="synonym">Arum esculentum</name>
    <dbReference type="NCBI Taxonomy" id="4460"/>
    <lineage>
        <taxon>Eukaryota</taxon>
        <taxon>Viridiplantae</taxon>
        <taxon>Streptophyta</taxon>
        <taxon>Embryophyta</taxon>
        <taxon>Tracheophyta</taxon>
        <taxon>Spermatophyta</taxon>
        <taxon>Magnoliopsida</taxon>
        <taxon>Liliopsida</taxon>
        <taxon>Araceae</taxon>
        <taxon>Aroideae</taxon>
        <taxon>Colocasieae</taxon>
        <taxon>Colocasia</taxon>
    </lineage>
</organism>
<proteinExistence type="predicted"/>
<keyword evidence="3" id="KW-1185">Reference proteome</keyword>
<dbReference type="SUPFAM" id="SSF52058">
    <property type="entry name" value="L domain-like"/>
    <property type="match status" value="1"/>
</dbReference>